<protein>
    <submittedName>
        <fullName evidence="9">Cytochrome P450</fullName>
    </submittedName>
</protein>
<evidence type="ECO:0000256" key="7">
    <source>
        <dbReference type="PIRSR" id="PIRSR602401-1"/>
    </source>
</evidence>
<dbReference type="CDD" id="cd20620">
    <property type="entry name" value="CYP132-like"/>
    <property type="match status" value="1"/>
</dbReference>
<dbReference type="GO" id="GO:0020037">
    <property type="term" value="F:heme binding"/>
    <property type="evidence" value="ECO:0007669"/>
    <property type="project" value="InterPro"/>
</dbReference>
<evidence type="ECO:0000256" key="6">
    <source>
        <dbReference type="ARBA" id="ARBA00023033"/>
    </source>
</evidence>
<dbReference type="PROSITE" id="PS00086">
    <property type="entry name" value="CYTOCHROME_P450"/>
    <property type="match status" value="1"/>
</dbReference>
<dbReference type="InterPro" id="IPR017972">
    <property type="entry name" value="Cyt_P450_CS"/>
</dbReference>
<dbReference type="InterPro" id="IPR036396">
    <property type="entry name" value="Cyt_P450_sf"/>
</dbReference>
<accession>A0A2Z4FPE9</accession>
<keyword evidence="3 7" id="KW-0479">Metal-binding</keyword>
<dbReference type="PANTHER" id="PTHR24291:SF50">
    <property type="entry name" value="BIFUNCTIONAL ALBAFLAVENONE MONOOXYGENASE_TERPENE SYNTHASE"/>
    <property type="match status" value="1"/>
</dbReference>
<name>A0A2Z4FPE9_9DELT</name>
<keyword evidence="10" id="KW-1185">Reference proteome</keyword>
<evidence type="ECO:0000256" key="8">
    <source>
        <dbReference type="RuleBase" id="RU000461"/>
    </source>
</evidence>
<dbReference type="KEGG" id="bsed:DN745_16145"/>
<evidence type="ECO:0000256" key="3">
    <source>
        <dbReference type="ARBA" id="ARBA00022723"/>
    </source>
</evidence>
<organism evidence="9 10">
    <name type="scientific">Bradymonas sediminis</name>
    <dbReference type="NCBI Taxonomy" id="1548548"/>
    <lineage>
        <taxon>Bacteria</taxon>
        <taxon>Deltaproteobacteria</taxon>
        <taxon>Bradymonadales</taxon>
        <taxon>Bradymonadaceae</taxon>
        <taxon>Bradymonas</taxon>
    </lineage>
</organism>
<comment type="cofactor">
    <cofactor evidence="7">
        <name>heme</name>
        <dbReference type="ChEBI" id="CHEBI:30413"/>
    </cofactor>
</comment>
<dbReference type="OrthoDB" id="9764248at2"/>
<dbReference type="InterPro" id="IPR050196">
    <property type="entry name" value="Cytochrome_P450_Monoox"/>
</dbReference>
<dbReference type="GO" id="GO:0004497">
    <property type="term" value="F:monooxygenase activity"/>
    <property type="evidence" value="ECO:0007669"/>
    <property type="project" value="UniProtKB-KW"/>
</dbReference>
<dbReference type="Gene3D" id="1.10.630.10">
    <property type="entry name" value="Cytochrome P450"/>
    <property type="match status" value="1"/>
</dbReference>
<dbReference type="PRINTS" id="PR00463">
    <property type="entry name" value="EP450I"/>
</dbReference>
<dbReference type="Pfam" id="PF00067">
    <property type="entry name" value="p450"/>
    <property type="match status" value="1"/>
</dbReference>
<dbReference type="PANTHER" id="PTHR24291">
    <property type="entry name" value="CYTOCHROME P450 FAMILY 4"/>
    <property type="match status" value="1"/>
</dbReference>
<dbReference type="InterPro" id="IPR001128">
    <property type="entry name" value="Cyt_P450"/>
</dbReference>
<keyword evidence="5 7" id="KW-0408">Iron</keyword>
<dbReference type="GO" id="GO:0016705">
    <property type="term" value="F:oxidoreductase activity, acting on paired donors, with incorporation or reduction of molecular oxygen"/>
    <property type="evidence" value="ECO:0007669"/>
    <property type="project" value="InterPro"/>
</dbReference>
<dbReference type="EMBL" id="CP030032">
    <property type="protein sequence ID" value="AWV90762.1"/>
    <property type="molecule type" value="Genomic_DNA"/>
</dbReference>
<evidence type="ECO:0000313" key="10">
    <source>
        <dbReference type="Proteomes" id="UP000249799"/>
    </source>
</evidence>
<evidence type="ECO:0000256" key="1">
    <source>
        <dbReference type="ARBA" id="ARBA00010617"/>
    </source>
</evidence>
<keyword evidence="6 8" id="KW-0503">Monooxygenase</keyword>
<dbReference type="SUPFAM" id="SSF48264">
    <property type="entry name" value="Cytochrome P450"/>
    <property type="match status" value="1"/>
</dbReference>
<evidence type="ECO:0000256" key="2">
    <source>
        <dbReference type="ARBA" id="ARBA00022617"/>
    </source>
</evidence>
<comment type="similarity">
    <text evidence="1 8">Belongs to the cytochrome P450 family.</text>
</comment>
<keyword evidence="2 7" id="KW-0349">Heme</keyword>
<dbReference type="GO" id="GO:0005506">
    <property type="term" value="F:iron ion binding"/>
    <property type="evidence" value="ECO:0007669"/>
    <property type="project" value="InterPro"/>
</dbReference>
<dbReference type="AlphaFoldDB" id="A0A2Z4FPE9"/>
<dbReference type="PRINTS" id="PR00385">
    <property type="entry name" value="P450"/>
</dbReference>
<reference evidence="9 10" key="1">
    <citation type="submission" date="2018-06" db="EMBL/GenBank/DDBJ databases">
        <title>Lujinxingia sediminis gen. nov. sp. nov., a new facultative anaerobic member of the class Deltaproteobacteria, and proposal of Lujinxingaceae fam. nov.</title>
        <authorList>
            <person name="Guo L.-Y."/>
            <person name="Li C.-M."/>
            <person name="Wang S."/>
            <person name="Du Z.-J."/>
        </authorList>
    </citation>
    <scope>NUCLEOTIDE SEQUENCE [LARGE SCALE GENOMIC DNA]</scope>
    <source>
        <strain evidence="9 10">FA350</strain>
    </source>
</reference>
<sequence>MKLRSLIREKVAQKLDPSAGVARPPGPGALETLKTHLSFAGDPIGSLRKLTDKHGPTAVFRLGPYTNYLFTNPEDIEEVLLRKNDAFHKDTMLHELDAVLGQGLLTAEGDYWRGQRKLISPTLRRKHIESYAEVMVSHTKDMMADWKTGEVRDFHADIMGVTLRIVVKTLFNLELEADYHEVGEQLEAALDYFFERNNTMWRFMPEPLPTPMRAKNKRAIEGLDRLIYELIESRRRQARADTRAGVDEGNDLLYRLLIAVDDEGNKMDNRQVRDEALTFLLAGHETTALAVTYAWHLMAAHPDAAARLREEVDAVLDGRAPTAEDAKKLPYTRALLNETLRLYPPAWIIGREAIEDVQIGDWTVPRGAQVLTPQALVHRDPRWFDAPDTFRPERWLGDLEKTLPRFAFFPFGGGPRVCIGNYFAIMEATLIIATMAQQIELENVSTEPLRIRPSVTQRPLSEIKMKVTRR</sequence>
<dbReference type="InterPro" id="IPR002401">
    <property type="entry name" value="Cyt_P450_E_grp-I"/>
</dbReference>
<feature type="binding site" description="axial binding residue" evidence="7">
    <location>
        <position position="418"/>
    </location>
    <ligand>
        <name>heme</name>
        <dbReference type="ChEBI" id="CHEBI:30413"/>
    </ligand>
    <ligandPart>
        <name>Fe</name>
        <dbReference type="ChEBI" id="CHEBI:18248"/>
    </ligandPart>
</feature>
<dbReference type="RefSeq" id="WP_111336402.1">
    <property type="nucleotide sequence ID" value="NZ_CP030032.1"/>
</dbReference>
<keyword evidence="4 8" id="KW-0560">Oxidoreductase</keyword>
<dbReference type="Proteomes" id="UP000249799">
    <property type="component" value="Chromosome"/>
</dbReference>
<evidence type="ECO:0000256" key="5">
    <source>
        <dbReference type="ARBA" id="ARBA00023004"/>
    </source>
</evidence>
<evidence type="ECO:0000313" key="9">
    <source>
        <dbReference type="EMBL" id="AWV90762.1"/>
    </source>
</evidence>
<evidence type="ECO:0000256" key="4">
    <source>
        <dbReference type="ARBA" id="ARBA00023002"/>
    </source>
</evidence>
<gene>
    <name evidence="9" type="ORF">DN745_16145</name>
</gene>
<proteinExistence type="inferred from homology"/>